<dbReference type="InterPro" id="IPR003448">
    <property type="entry name" value="Mopterin_biosynth_MoaE"/>
</dbReference>
<comment type="catalytic activity">
    <reaction evidence="11">
        <text>2 [molybdopterin-synthase sulfur-carrier protein]-C-terminal-Gly-aminoethanethioate + cyclic pyranopterin phosphate + H2O = molybdopterin + 2 [molybdopterin-synthase sulfur-carrier protein]-C-terminal Gly-Gly + 2 H(+)</text>
        <dbReference type="Rhea" id="RHEA:26333"/>
        <dbReference type="Rhea" id="RHEA-COMP:12202"/>
        <dbReference type="Rhea" id="RHEA-COMP:19907"/>
        <dbReference type="ChEBI" id="CHEBI:15377"/>
        <dbReference type="ChEBI" id="CHEBI:15378"/>
        <dbReference type="ChEBI" id="CHEBI:58698"/>
        <dbReference type="ChEBI" id="CHEBI:59648"/>
        <dbReference type="ChEBI" id="CHEBI:90778"/>
        <dbReference type="ChEBI" id="CHEBI:232372"/>
        <dbReference type="EC" id="2.8.1.12"/>
    </reaction>
</comment>
<dbReference type="EC" id="2.8.1.12" evidence="3"/>
<dbReference type="InterPro" id="IPR036563">
    <property type="entry name" value="MoaE_sf"/>
</dbReference>
<dbReference type="GO" id="GO:0006777">
    <property type="term" value="P:Mo-molybdopterin cofactor biosynthetic process"/>
    <property type="evidence" value="ECO:0007669"/>
    <property type="project" value="UniProtKB-KW"/>
</dbReference>
<dbReference type="CDD" id="cd00756">
    <property type="entry name" value="MoaE"/>
    <property type="match status" value="1"/>
</dbReference>
<dbReference type="EMBL" id="BMJC01000001">
    <property type="protein sequence ID" value="GGA87707.1"/>
    <property type="molecule type" value="Genomic_DNA"/>
</dbReference>
<evidence type="ECO:0000256" key="11">
    <source>
        <dbReference type="ARBA" id="ARBA00049878"/>
    </source>
</evidence>
<evidence type="ECO:0000256" key="4">
    <source>
        <dbReference type="ARBA" id="ARBA00013858"/>
    </source>
</evidence>
<dbReference type="Proteomes" id="UP000607559">
    <property type="component" value="Unassembled WGS sequence"/>
</dbReference>
<dbReference type="PANTHER" id="PTHR23404">
    <property type="entry name" value="MOLYBDOPTERIN SYNTHASE RELATED"/>
    <property type="match status" value="1"/>
</dbReference>
<evidence type="ECO:0000256" key="3">
    <source>
        <dbReference type="ARBA" id="ARBA00011950"/>
    </source>
</evidence>
<comment type="subunit">
    <text evidence="6">Heterotetramer of 2 MoaD subunits and 2 MoaE subunits. Also stable as homodimer. The enzyme changes between these two forms during catalysis.</text>
</comment>
<proteinExistence type="inferred from homology"/>
<reference evidence="12" key="1">
    <citation type="journal article" date="2014" name="Int. J. Syst. Evol. Microbiol.">
        <title>Complete genome sequence of Corynebacterium casei LMG S-19264T (=DSM 44701T), isolated from a smear-ripened cheese.</title>
        <authorList>
            <consortium name="US DOE Joint Genome Institute (JGI-PGF)"/>
            <person name="Walter F."/>
            <person name="Albersmeier A."/>
            <person name="Kalinowski J."/>
            <person name="Ruckert C."/>
        </authorList>
    </citation>
    <scope>NUCLEOTIDE SEQUENCE</scope>
    <source>
        <strain evidence="12">CGMCC 1.15448</strain>
    </source>
</reference>
<evidence type="ECO:0000256" key="9">
    <source>
        <dbReference type="ARBA" id="ARBA00030781"/>
    </source>
</evidence>
<accession>A0A8J2XR61</accession>
<evidence type="ECO:0000313" key="12">
    <source>
        <dbReference type="EMBL" id="GGA87707.1"/>
    </source>
</evidence>
<evidence type="ECO:0000256" key="7">
    <source>
        <dbReference type="ARBA" id="ARBA00029745"/>
    </source>
</evidence>
<evidence type="ECO:0000256" key="1">
    <source>
        <dbReference type="ARBA" id="ARBA00005046"/>
    </source>
</evidence>
<evidence type="ECO:0000256" key="6">
    <source>
        <dbReference type="ARBA" id="ARBA00026066"/>
    </source>
</evidence>
<dbReference type="AlphaFoldDB" id="A0A8J2XR61"/>
<gene>
    <name evidence="12" type="ORF">GCM10011511_08590</name>
</gene>
<evidence type="ECO:0000256" key="2">
    <source>
        <dbReference type="ARBA" id="ARBA00005426"/>
    </source>
</evidence>
<comment type="pathway">
    <text evidence="1">Cofactor biosynthesis; molybdopterin biosynthesis.</text>
</comment>
<dbReference type="GO" id="GO:0030366">
    <property type="term" value="F:molybdopterin synthase activity"/>
    <property type="evidence" value="ECO:0007669"/>
    <property type="project" value="UniProtKB-EC"/>
</dbReference>
<organism evidence="12 13">
    <name type="scientific">Puia dinghuensis</name>
    <dbReference type="NCBI Taxonomy" id="1792502"/>
    <lineage>
        <taxon>Bacteria</taxon>
        <taxon>Pseudomonadati</taxon>
        <taxon>Bacteroidota</taxon>
        <taxon>Chitinophagia</taxon>
        <taxon>Chitinophagales</taxon>
        <taxon>Chitinophagaceae</taxon>
        <taxon>Puia</taxon>
    </lineage>
</organism>
<comment type="similarity">
    <text evidence="2">Belongs to the MoaE family.</text>
</comment>
<evidence type="ECO:0000256" key="5">
    <source>
        <dbReference type="ARBA" id="ARBA00023150"/>
    </source>
</evidence>
<evidence type="ECO:0000256" key="10">
    <source>
        <dbReference type="ARBA" id="ARBA00032474"/>
    </source>
</evidence>
<dbReference type="Pfam" id="PF02391">
    <property type="entry name" value="MoaE"/>
    <property type="match status" value="1"/>
</dbReference>
<sequence>MPPGGFAEGRAVAALSAAPIDMAGLLAGAHHPGAGAVVLFSGEVRDNNAGRAVSLLEYEAYIPLATSMIAEIVATAKQKWSLKIAVAQHRIGKVAIGDTAVVVITASAHRSEAYAANRYIIDRIKHEAPIWKCEHYADGTKEWGNNCNCHTVTGDVNKHIYDTGG</sequence>
<dbReference type="Gene3D" id="3.90.1170.40">
    <property type="entry name" value="Molybdopterin biosynthesis MoaE subunit"/>
    <property type="match status" value="1"/>
</dbReference>
<keyword evidence="13" id="KW-1185">Reference proteome</keyword>
<evidence type="ECO:0000313" key="13">
    <source>
        <dbReference type="Proteomes" id="UP000607559"/>
    </source>
</evidence>
<reference evidence="12" key="2">
    <citation type="submission" date="2020-09" db="EMBL/GenBank/DDBJ databases">
        <authorList>
            <person name="Sun Q."/>
            <person name="Zhou Y."/>
        </authorList>
    </citation>
    <scope>NUCLEOTIDE SEQUENCE</scope>
    <source>
        <strain evidence="12">CGMCC 1.15448</strain>
    </source>
</reference>
<name>A0A8J2XR61_9BACT</name>
<keyword evidence="5" id="KW-0501">Molybdenum cofactor biosynthesis</keyword>
<dbReference type="SUPFAM" id="SSF54690">
    <property type="entry name" value="Molybdopterin synthase subunit MoaE"/>
    <property type="match status" value="1"/>
</dbReference>
<evidence type="ECO:0000256" key="8">
    <source>
        <dbReference type="ARBA" id="ARBA00030407"/>
    </source>
</evidence>
<comment type="caution">
    <text evidence="12">The sequence shown here is derived from an EMBL/GenBank/DDBJ whole genome shotgun (WGS) entry which is preliminary data.</text>
</comment>
<protein>
    <recommendedName>
        <fullName evidence="4">Molybdopterin synthase catalytic subunit</fullName>
        <ecNumber evidence="3">2.8.1.12</ecNumber>
    </recommendedName>
    <alternativeName>
        <fullName evidence="9">MPT synthase subunit 2</fullName>
    </alternativeName>
    <alternativeName>
        <fullName evidence="7">Molybdenum cofactor biosynthesis protein E</fullName>
    </alternativeName>
    <alternativeName>
        <fullName evidence="8">Molybdopterin-converting factor large subunit</fullName>
    </alternativeName>
    <alternativeName>
        <fullName evidence="10">Molybdopterin-converting factor subunit 2</fullName>
    </alternativeName>
</protein>